<protein>
    <recommendedName>
        <fullName evidence="3">EF-hand domain-containing protein</fullName>
    </recommendedName>
</protein>
<dbReference type="InterPro" id="IPR018247">
    <property type="entry name" value="EF_Hand_1_Ca_BS"/>
</dbReference>
<dbReference type="SUPFAM" id="SSF47473">
    <property type="entry name" value="EF-hand"/>
    <property type="match status" value="1"/>
</dbReference>
<dbReference type="Pfam" id="PF13499">
    <property type="entry name" value="EF-hand_7"/>
    <property type="match status" value="1"/>
</dbReference>
<dbReference type="AlphaFoldDB" id="A0ABD1B9N4"/>
<dbReference type="InterPro" id="IPR011992">
    <property type="entry name" value="EF-hand-dom_pair"/>
</dbReference>
<dbReference type="PROSITE" id="PS50222">
    <property type="entry name" value="EF_HAND_2"/>
    <property type="match status" value="1"/>
</dbReference>
<name>A0ABD1B9N4_CARAN</name>
<feature type="region of interest" description="Disordered" evidence="2">
    <location>
        <begin position="1"/>
        <end position="81"/>
    </location>
</feature>
<evidence type="ECO:0000256" key="2">
    <source>
        <dbReference type="SAM" id="MobiDB-lite"/>
    </source>
</evidence>
<keyword evidence="5" id="KW-1185">Reference proteome</keyword>
<reference evidence="4 5" key="1">
    <citation type="submission" date="2024-04" db="EMBL/GenBank/DDBJ databases">
        <title>Genome assembly C_amara_ONT_v2.</title>
        <authorList>
            <person name="Yant L."/>
            <person name="Moore C."/>
            <person name="Slenker M."/>
        </authorList>
    </citation>
    <scope>NUCLEOTIDE SEQUENCE [LARGE SCALE GENOMIC DNA]</scope>
    <source>
        <tissue evidence="4">Leaf</tissue>
    </source>
</reference>
<evidence type="ECO:0000259" key="3">
    <source>
        <dbReference type="PROSITE" id="PS50222"/>
    </source>
</evidence>
<dbReference type="EMBL" id="JBANAX010000336">
    <property type="protein sequence ID" value="KAL1213569.1"/>
    <property type="molecule type" value="Genomic_DNA"/>
</dbReference>
<accession>A0ABD1B9N4</accession>
<dbReference type="PROSITE" id="PS00018">
    <property type="entry name" value="EF_HAND_1"/>
    <property type="match status" value="1"/>
</dbReference>
<sequence length="204" mass="23321">MASSGGENSMSGDESEGKGKISEYEKQRFAEAAKALLDPSLNSRKRRGKRNSGEEDDDYRPDEEEIEGNSTSKRKKKTSASKRTLLSKRNLYTSHDDDLDKAIALSLQDSVAGNTPTKKVRKEFMSKTQMTQDELLIYFYQFDEAAKGFIALRDVAKMATVHDFTWTQEELQDMIRCFDMDKDGKLSLDEFRKIVTRCRMLKQS</sequence>
<comment type="caution">
    <text evidence="4">The sequence shown here is derived from an EMBL/GenBank/DDBJ whole genome shotgun (WGS) entry which is preliminary data.</text>
</comment>
<dbReference type="Gene3D" id="1.10.238.10">
    <property type="entry name" value="EF-hand"/>
    <property type="match status" value="1"/>
</dbReference>
<feature type="compositionally biased region" description="Acidic residues" evidence="2">
    <location>
        <begin position="54"/>
        <end position="67"/>
    </location>
</feature>
<evidence type="ECO:0000313" key="5">
    <source>
        <dbReference type="Proteomes" id="UP001558713"/>
    </source>
</evidence>
<dbReference type="Proteomes" id="UP001558713">
    <property type="component" value="Unassembled WGS sequence"/>
</dbReference>
<feature type="compositionally biased region" description="Polar residues" evidence="2">
    <location>
        <begin position="1"/>
        <end position="12"/>
    </location>
</feature>
<feature type="domain" description="EF-hand" evidence="3">
    <location>
        <begin position="166"/>
        <end position="201"/>
    </location>
</feature>
<proteinExistence type="predicted"/>
<organism evidence="4 5">
    <name type="scientific">Cardamine amara subsp. amara</name>
    <dbReference type="NCBI Taxonomy" id="228776"/>
    <lineage>
        <taxon>Eukaryota</taxon>
        <taxon>Viridiplantae</taxon>
        <taxon>Streptophyta</taxon>
        <taxon>Embryophyta</taxon>
        <taxon>Tracheophyta</taxon>
        <taxon>Spermatophyta</taxon>
        <taxon>Magnoliopsida</taxon>
        <taxon>eudicotyledons</taxon>
        <taxon>Gunneridae</taxon>
        <taxon>Pentapetalae</taxon>
        <taxon>rosids</taxon>
        <taxon>malvids</taxon>
        <taxon>Brassicales</taxon>
        <taxon>Brassicaceae</taxon>
        <taxon>Cardamineae</taxon>
        <taxon>Cardamine</taxon>
    </lineage>
</organism>
<evidence type="ECO:0000256" key="1">
    <source>
        <dbReference type="ARBA" id="ARBA00022837"/>
    </source>
</evidence>
<gene>
    <name evidence="4" type="ORF">V5N11_000641</name>
</gene>
<keyword evidence="1" id="KW-0106">Calcium</keyword>
<feature type="compositionally biased region" description="Basic and acidic residues" evidence="2">
    <location>
        <begin position="15"/>
        <end position="31"/>
    </location>
</feature>
<dbReference type="SMART" id="SM00054">
    <property type="entry name" value="EFh"/>
    <property type="match status" value="1"/>
</dbReference>
<dbReference type="InterPro" id="IPR002048">
    <property type="entry name" value="EF_hand_dom"/>
</dbReference>
<evidence type="ECO:0000313" key="4">
    <source>
        <dbReference type="EMBL" id="KAL1213569.1"/>
    </source>
</evidence>